<keyword evidence="3" id="KW-0547">Nucleotide-binding</keyword>
<feature type="non-terminal residue" evidence="7">
    <location>
        <position position="1"/>
    </location>
</feature>
<feature type="non-terminal residue" evidence="7">
    <location>
        <position position="127"/>
    </location>
</feature>
<keyword evidence="2" id="KW-0808">Transferase</keyword>
<feature type="domain" description="Protein kinase" evidence="6">
    <location>
        <begin position="1"/>
        <end position="104"/>
    </location>
</feature>
<dbReference type="PROSITE" id="PS50011">
    <property type="entry name" value="PROTEIN_KINASE_DOM"/>
    <property type="match status" value="1"/>
</dbReference>
<dbReference type="InterPro" id="IPR000719">
    <property type="entry name" value="Prot_kinase_dom"/>
</dbReference>
<dbReference type="Proteomes" id="UP000789342">
    <property type="component" value="Unassembled WGS sequence"/>
</dbReference>
<sequence>PSASQNASKICDVIPYMAPEVLRNKGYTKASDIYSLAMIMSEMASGEPPFAEKRCWDADPTKRPNAVIFLKDGQENYSLILDSCKKRRPGQFIKVQYITVVRLLNTSRGHECEIDFHKGNNEVDADN</sequence>
<protein>
    <submittedName>
        <fullName evidence="7">12144_t:CDS:1</fullName>
    </submittedName>
</protein>
<keyword evidence="5" id="KW-0067">ATP-binding</keyword>
<organism evidence="7 8">
    <name type="scientific">Acaulospora morrowiae</name>
    <dbReference type="NCBI Taxonomy" id="94023"/>
    <lineage>
        <taxon>Eukaryota</taxon>
        <taxon>Fungi</taxon>
        <taxon>Fungi incertae sedis</taxon>
        <taxon>Mucoromycota</taxon>
        <taxon>Glomeromycotina</taxon>
        <taxon>Glomeromycetes</taxon>
        <taxon>Diversisporales</taxon>
        <taxon>Acaulosporaceae</taxon>
        <taxon>Acaulospora</taxon>
    </lineage>
</organism>
<dbReference type="GO" id="GO:0005524">
    <property type="term" value="F:ATP binding"/>
    <property type="evidence" value="ECO:0007669"/>
    <property type="project" value="UniProtKB-KW"/>
</dbReference>
<evidence type="ECO:0000256" key="2">
    <source>
        <dbReference type="ARBA" id="ARBA00022679"/>
    </source>
</evidence>
<accession>A0A9N9NWE8</accession>
<dbReference type="Gene3D" id="1.10.510.10">
    <property type="entry name" value="Transferase(Phosphotransferase) domain 1"/>
    <property type="match status" value="1"/>
</dbReference>
<keyword evidence="4" id="KW-0418">Kinase</keyword>
<gene>
    <name evidence="7" type="ORF">AMORRO_LOCUS17144</name>
</gene>
<evidence type="ECO:0000256" key="1">
    <source>
        <dbReference type="ARBA" id="ARBA00022527"/>
    </source>
</evidence>
<evidence type="ECO:0000313" key="8">
    <source>
        <dbReference type="Proteomes" id="UP000789342"/>
    </source>
</evidence>
<dbReference type="GO" id="GO:0004674">
    <property type="term" value="F:protein serine/threonine kinase activity"/>
    <property type="evidence" value="ECO:0007669"/>
    <property type="project" value="UniProtKB-KW"/>
</dbReference>
<dbReference type="AlphaFoldDB" id="A0A9N9NWE8"/>
<comment type="caution">
    <text evidence="7">The sequence shown here is derived from an EMBL/GenBank/DDBJ whole genome shotgun (WGS) entry which is preliminary data.</text>
</comment>
<evidence type="ECO:0000256" key="3">
    <source>
        <dbReference type="ARBA" id="ARBA00022741"/>
    </source>
</evidence>
<keyword evidence="1" id="KW-0723">Serine/threonine-protein kinase</keyword>
<evidence type="ECO:0000259" key="6">
    <source>
        <dbReference type="PROSITE" id="PS50011"/>
    </source>
</evidence>
<proteinExistence type="predicted"/>
<evidence type="ECO:0000313" key="7">
    <source>
        <dbReference type="EMBL" id="CAG8778853.1"/>
    </source>
</evidence>
<evidence type="ECO:0000256" key="5">
    <source>
        <dbReference type="ARBA" id="ARBA00022840"/>
    </source>
</evidence>
<dbReference type="InterPro" id="IPR011009">
    <property type="entry name" value="Kinase-like_dom_sf"/>
</dbReference>
<keyword evidence="8" id="KW-1185">Reference proteome</keyword>
<dbReference type="Pfam" id="PF00069">
    <property type="entry name" value="Pkinase"/>
    <property type="match status" value="1"/>
</dbReference>
<dbReference type="OrthoDB" id="2445861at2759"/>
<name>A0A9N9NWE8_9GLOM</name>
<dbReference type="EMBL" id="CAJVPV010051117">
    <property type="protein sequence ID" value="CAG8778853.1"/>
    <property type="molecule type" value="Genomic_DNA"/>
</dbReference>
<dbReference type="SUPFAM" id="SSF56112">
    <property type="entry name" value="Protein kinase-like (PK-like)"/>
    <property type="match status" value="1"/>
</dbReference>
<dbReference type="PANTHER" id="PTHR24351">
    <property type="entry name" value="RIBOSOMAL PROTEIN S6 KINASE"/>
    <property type="match status" value="1"/>
</dbReference>
<evidence type="ECO:0000256" key="4">
    <source>
        <dbReference type="ARBA" id="ARBA00022777"/>
    </source>
</evidence>
<reference evidence="7" key="1">
    <citation type="submission" date="2021-06" db="EMBL/GenBank/DDBJ databases">
        <authorList>
            <person name="Kallberg Y."/>
            <person name="Tangrot J."/>
            <person name="Rosling A."/>
        </authorList>
    </citation>
    <scope>NUCLEOTIDE SEQUENCE</scope>
    <source>
        <strain evidence="7">CL551</strain>
    </source>
</reference>